<dbReference type="Gene3D" id="1.25.40.90">
    <property type="match status" value="1"/>
</dbReference>
<dbReference type="STRING" id="57577.A0A2K3N204"/>
<dbReference type="AlphaFoldDB" id="A0A2K3N204"/>
<dbReference type="Pfam" id="PF04818">
    <property type="entry name" value="CID"/>
    <property type="match status" value="1"/>
</dbReference>
<dbReference type="InterPro" id="IPR006569">
    <property type="entry name" value="CID_dom"/>
</dbReference>
<evidence type="ECO:0000313" key="3">
    <source>
        <dbReference type="EMBL" id="PNX97046.1"/>
    </source>
</evidence>
<keyword evidence="1" id="KW-0507">mRNA processing</keyword>
<reference evidence="3 4" key="1">
    <citation type="journal article" date="2014" name="Am. J. Bot.">
        <title>Genome assembly and annotation for red clover (Trifolium pratense; Fabaceae).</title>
        <authorList>
            <person name="Istvanek J."/>
            <person name="Jaros M."/>
            <person name="Krenek A."/>
            <person name="Repkova J."/>
        </authorList>
    </citation>
    <scope>NUCLEOTIDE SEQUENCE [LARGE SCALE GENOMIC DNA]</scope>
    <source>
        <strain evidence="4">cv. Tatra</strain>
        <tissue evidence="3">Young leaves</tissue>
    </source>
</reference>
<dbReference type="PANTHER" id="PTHR12460:SF27">
    <property type="entry name" value="ENTH_VHS FAMILY PROTEIN"/>
    <property type="match status" value="1"/>
</dbReference>
<dbReference type="EMBL" id="ASHM01015136">
    <property type="protein sequence ID" value="PNX97046.1"/>
    <property type="molecule type" value="Genomic_DNA"/>
</dbReference>
<accession>A0A2K3N204</accession>
<gene>
    <name evidence="3" type="ORF">L195_g020266</name>
</gene>
<dbReference type="SMART" id="SM00582">
    <property type="entry name" value="RPR"/>
    <property type="match status" value="1"/>
</dbReference>
<dbReference type="PANTHER" id="PTHR12460">
    <property type="entry name" value="CYCLIN-DEPENDENT KINASE INHIBITOR-RELATED PROTEIN"/>
    <property type="match status" value="1"/>
</dbReference>
<sequence>MDRDFKEQVLADKLAKLNSTQDAITKLMADVEQPHVMVEVCGAVPANTLTLKSNSKRNGNEFVIEFWKVLPAALKDVIAEKNPRGEHAVSRLFEVWEERKVFGSRVQNLTDLMLGEDTPPPLDFGNKRPRSAKKLSIGGTTEKIVSAFYLVLSEKANEDAEMSECKSAVQHVRKIEKDVDIACTIAKDPKRITLKKDLEQQQNILKDCIEKLKLFEASRVALISQLKEALHEQ</sequence>
<dbReference type="GO" id="GO:0031124">
    <property type="term" value="P:mRNA 3'-end processing"/>
    <property type="evidence" value="ECO:0007669"/>
    <property type="project" value="TreeGrafter"/>
</dbReference>
<feature type="domain" description="CID" evidence="2">
    <location>
        <begin position="9"/>
        <end position="114"/>
    </location>
</feature>
<evidence type="ECO:0000259" key="2">
    <source>
        <dbReference type="SMART" id="SM00582"/>
    </source>
</evidence>
<dbReference type="GO" id="GO:0000993">
    <property type="term" value="F:RNA polymerase II complex binding"/>
    <property type="evidence" value="ECO:0007669"/>
    <property type="project" value="TreeGrafter"/>
</dbReference>
<proteinExistence type="predicted"/>
<dbReference type="ExpressionAtlas" id="A0A2K3N204">
    <property type="expression patterns" value="baseline"/>
</dbReference>
<dbReference type="Proteomes" id="UP000236291">
    <property type="component" value="Unassembled WGS sequence"/>
</dbReference>
<evidence type="ECO:0000256" key="1">
    <source>
        <dbReference type="ARBA" id="ARBA00022664"/>
    </source>
</evidence>
<dbReference type="GO" id="GO:0005634">
    <property type="term" value="C:nucleus"/>
    <property type="evidence" value="ECO:0007669"/>
    <property type="project" value="UniProtKB-ARBA"/>
</dbReference>
<dbReference type="InterPro" id="IPR008942">
    <property type="entry name" value="ENTH_VHS"/>
</dbReference>
<evidence type="ECO:0000313" key="4">
    <source>
        <dbReference type="Proteomes" id="UP000236291"/>
    </source>
</evidence>
<protein>
    <submittedName>
        <fullName evidence="3">Regulation of nuclear pre-mRNA domain-containing protein 2-like</fullName>
    </submittedName>
</protein>
<name>A0A2K3N204_TRIPR</name>
<organism evidence="3 4">
    <name type="scientific">Trifolium pratense</name>
    <name type="common">Red clover</name>
    <dbReference type="NCBI Taxonomy" id="57577"/>
    <lineage>
        <taxon>Eukaryota</taxon>
        <taxon>Viridiplantae</taxon>
        <taxon>Streptophyta</taxon>
        <taxon>Embryophyta</taxon>
        <taxon>Tracheophyta</taxon>
        <taxon>Spermatophyta</taxon>
        <taxon>Magnoliopsida</taxon>
        <taxon>eudicotyledons</taxon>
        <taxon>Gunneridae</taxon>
        <taxon>Pentapetalae</taxon>
        <taxon>rosids</taxon>
        <taxon>fabids</taxon>
        <taxon>Fabales</taxon>
        <taxon>Fabaceae</taxon>
        <taxon>Papilionoideae</taxon>
        <taxon>50 kb inversion clade</taxon>
        <taxon>NPAAA clade</taxon>
        <taxon>Hologalegina</taxon>
        <taxon>IRL clade</taxon>
        <taxon>Trifolieae</taxon>
        <taxon>Trifolium</taxon>
    </lineage>
</organism>
<reference evidence="3 4" key="2">
    <citation type="journal article" date="2017" name="Front. Plant Sci.">
        <title>Gene Classification and Mining of Molecular Markers Useful in Red Clover (Trifolium pratense) Breeding.</title>
        <authorList>
            <person name="Istvanek J."/>
            <person name="Dluhosova J."/>
            <person name="Dluhos P."/>
            <person name="Patkova L."/>
            <person name="Nedelnik J."/>
            <person name="Repkova J."/>
        </authorList>
    </citation>
    <scope>NUCLEOTIDE SEQUENCE [LARGE SCALE GENOMIC DNA]</scope>
    <source>
        <strain evidence="4">cv. Tatra</strain>
        <tissue evidence="3">Young leaves</tissue>
    </source>
</reference>
<feature type="non-terminal residue" evidence="3">
    <location>
        <position position="233"/>
    </location>
</feature>
<comment type="caution">
    <text evidence="3">The sequence shown here is derived from an EMBL/GenBank/DDBJ whole genome shotgun (WGS) entry which is preliminary data.</text>
</comment>